<dbReference type="InterPro" id="IPR002347">
    <property type="entry name" value="SDR_fam"/>
</dbReference>
<dbReference type="PANTHER" id="PTHR43313">
    <property type="entry name" value="SHORT-CHAIN DEHYDROGENASE/REDUCTASE FAMILY 9C"/>
    <property type="match status" value="1"/>
</dbReference>
<dbReference type="SUPFAM" id="SSF51735">
    <property type="entry name" value="NAD(P)-binding Rossmann-fold domains"/>
    <property type="match status" value="1"/>
</dbReference>
<evidence type="ECO:0000256" key="2">
    <source>
        <dbReference type="SAM" id="Phobius"/>
    </source>
</evidence>
<dbReference type="PRINTS" id="PR00081">
    <property type="entry name" value="GDHRDH"/>
</dbReference>
<dbReference type="Pfam" id="PF00106">
    <property type="entry name" value="adh_short"/>
    <property type="match status" value="1"/>
</dbReference>
<evidence type="ECO:0000256" key="1">
    <source>
        <dbReference type="ARBA" id="ARBA00023002"/>
    </source>
</evidence>
<comment type="caution">
    <text evidence="3">The sequence shown here is derived from an EMBL/GenBank/DDBJ whole genome shotgun (WGS) entry which is preliminary data.</text>
</comment>
<evidence type="ECO:0000313" key="3">
    <source>
        <dbReference type="EMBL" id="CAH1782928.1"/>
    </source>
</evidence>
<dbReference type="PROSITE" id="PS00061">
    <property type="entry name" value="ADH_SHORT"/>
    <property type="match status" value="1"/>
</dbReference>
<keyword evidence="2" id="KW-0472">Membrane</keyword>
<organism evidence="3 4">
    <name type="scientific">Owenia fusiformis</name>
    <name type="common">Polychaete worm</name>
    <dbReference type="NCBI Taxonomy" id="6347"/>
    <lineage>
        <taxon>Eukaryota</taxon>
        <taxon>Metazoa</taxon>
        <taxon>Spiralia</taxon>
        <taxon>Lophotrochozoa</taxon>
        <taxon>Annelida</taxon>
        <taxon>Polychaeta</taxon>
        <taxon>Sedentaria</taxon>
        <taxon>Canalipalpata</taxon>
        <taxon>Sabellida</taxon>
        <taxon>Oweniida</taxon>
        <taxon>Oweniidae</taxon>
        <taxon>Owenia</taxon>
    </lineage>
</organism>
<dbReference type="InterPro" id="IPR020904">
    <property type="entry name" value="Sc_DH/Rdtase_CS"/>
</dbReference>
<name>A0A8S4NRH6_OWEFU</name>
<dbReference type="Proteomes" id="UP000749559">
    <property type="component" value="Unassembled WGS sequence"/>
</dbReference>
<dbReference type="OrthoDB" id="2102561at2759"/>
<accession>A0A8S4NRH6</accession>
<keyword evidence="1" id="KW-0560">Oxidoreductase</keyword>
<dbReference type="AlphaFoldDB" id="A0A8S4NRH6"/>
<keyword evidence="2" id="KW-1133">Transmembrane helix</keyword>
<protein>
    <submittedName>
        <fullName evidence="3">Uncharacterized protein</fullName>
    </submittedName>
</protein>
<feature type="transmembrane region" description="Helical" evidence="2">
    <location>
        <begin position="26"/>
        <end position="47"/>
    </location>
</feature>
<dbReference type="GO" id="GO:0016491">
    <property type="term" value="F:oxidoreductase activity"/>
    <property type="evidence" value="ECO:0007669"/>
    <property type="project" value="UniProtKB-KW"/>
</dbReference>
<sequence length="356" mass="40009">MLEFILGLLFGVICYAAHIYFTYELLVWTIITQAILLVLFVAIYRRLVGGRLDVKDRAVLITGCDTGIGHGLAKHLDGLGFTVFAGCYNANGQDAQSLRKGASERLHIVQLDVRSDEDVQKAVDYVKQNASGLWAVVNNAGVEEPGEVELCKMEWYYKIAEVNYFGIIRITKAFLPFIRKSKGRVLVVTSVKERMYLPANSAYVITKHAMGAFCDILRLEMSQWGVKVCAIEPGHFGECTKIVTANHYKASHDAIWESLSPELKLAYGKEYVHHPVNSTSPLGIVDLSATKLNKLIHNMTDALLEISPKERYLVSGYWFDIFVITVYLRMVLPTSLLDKIIMLIWQSNFPKPDALK</sequence>
<dbReference type="PANTHER" id="PTHR43313:SF36">
    <property type="entry name" value="D-BETA-HYDROXYBUTYRATE DEHYDROGENASE, MITOCHONDRIAL"/>
    <property type="match status" value="1"/>
</dbReference>
<dbReference type="EMBL" id="CAIIXF020000005">
    <property type="protein sequence ID" value="CAH1782928.1"/>
    <property type="molecule type" value="Genomic_DNA"/>
</dbReference>
<dbReference type="InterPro" id="IPR036291">
    <property type="entry name" value="NAD(P)-bd_dom_sf"/>
</dbReference>
<gene>
    <name evidence="3" type="ORF">OFUS_LOCUS9325</name>
</gene>
<reference evidence="3" key="1">
    <citation type="submission" date="2022-03" db="EMBL/GenBank/DDBJ databases">
        <authorList>
            <person name="Martin C."/>
        </authorList>
    </citation>
    <scope>NUCLEOTIDE SEQUENCE</scope>
</reference>
<keyword evidence="2" id="KW-0812">Transmembrane</keyword>
<dbReference type="GO" id="GO:0008202">
    <property type="term" value="P:steroid metabolic process"/>
    <property type="evidence" value="ECO:0007669"/>
    <property type="project" value="TreeGrafter"/>
</dbReference>
<proteinExistence type="predicted"/>
<dbReference type="Gene3D" id="3.40.50.720">
    <property type="entry name" value="NAD(P)-binding Rossmann-like Domain"/>
    <property type="match status" value="1"/>
</dbReference>
<keyword evidence="4" id="KW-1185">Reference proteome</keyword>
<evidence type="ECO:0000313" key="4">
    <source>
        <dbReference type="Proteomes" id="UP000749559"/>
    </source>
</evidence>